<sequence length="234" mass="26957">MENNLFTGVKYERIYEQIVVQIRELIQEGKILPGDRLPGERELSSMLGCSRTSLREALRVLEAEGIIISKPGGGRFVQNVDQRLVMEYSFDPVDLMKTTSIMHFLEVREMIEPKIAALACERANEEDFLNMEKALLKVEAEREDFEEKLVRDSMFHLALAEATQNFVLVTTLETNLNMLQQIRLKTLLSPERIERSNAEHRAIYDAVKRRNPKEASEAMAAHLKQLRKNVLNNQ</sequence>
<dbReference type="Pfam" id="PF07729">
    <property type="entry name" value="FCD"/>
    <property type="match status" value="1"/>
</dbReference>
<reference evidence="5" key="1">
    <citation type="submission" date="2023-07" db="EMBL/GenBank/DDBJ databases">
        <title>Ureibacillus sp. isolated from freshwater well.</title>
        <authorList>
            <person name="Kirdat K."/>
            <person name="Bhatt A."/>
            <person name="Teware R."/>
            <person name="Bhavsar Y."/>
            <person name="Yadav A."/>
        </authorList>
    </citation>
    <scope>NUCLEOTIDE SEQUENCE</scope>
    <source>
        <strain evidence="5">BA0131</strain>
    </source>
</reference>
<dbReference type="Gene3D" id="1.10.10.10">
    <property type="entry name" value="Winged helix-like DNA-binding domain superfamily/Winged helix DNA-binding domain"/>
    <property type="match status" value="1"/>
</dbReference>
<evidence type="ECO:0000256" key="2">
    <source>
        <dbReference type="ARBA" id="ARBA00023125"/>
    </source>
</evidence>
<dbReference type="PANTHER" id="PTHR43537">
    <property type="entry name" value="TRANSCRIPTIONAL REGULATOR, GNTR FAMILY"/>
    <property type="match status" value="1"/>
</dbReference>
<dbReference type="SUPFAM" id="SSF46785">
    <property type="entry name" value="Winged helix' DNA-binding domain"/>
    <property type="match status" value="1"/>
</dbReference>
<dbReference type="PRINTS" id="PR00035">
    <property type="entry name" value="HTHGNTR"/>
</dbReference>
<proteinExistence type="predicted"/>
<evidence type="ECO:0000313" key="6">
    <source>
        <dbReference type="Proteomes" id="UP001172743"/>
    </source>
</evidence>
<dbReference type="SMART" id="SM00895">
    <property type="entry name" value="FCD"/>
    <property type="match status" value="1"/>
</dbReference>
<dbReference type="InterPro" id="IPR008920">
    <property type="entry name" value="TF_FadR/GntR_C"/>
</dbReference>
<dbReference type="InterPro" id="IPR000524">
    <property type="entry name" value="Tscrpt_reg_HTH_GntR"/>
</dbReference>
<keyword evidence="2" id="KW-0238">DNA-binding</keyword>
<evidence type="ECO:0000256" key="3">
    <source>
        <dbReference type="ARBA" id="ARBA00023163"/>
    </source>
</evidence>
<comment type="caution">
    <text evidence="5">The sequence shown here is derived from an EMBL/GenBank/DDBJ whole genome shotgun (WGS) entry which is preliminary data.</text>
</comment>
<protein>
    <submittedName>
        <fullName evidence="5">FadR/GntR family transcriptional regulator</fullName>
    </submittedName>
</protein>
<dbReference type="SUPFAM" id="SSF48008">
    <property type="entry name" value="GntR ligand-binding domain-like"/>
    <property type="match status" value="1"/>
</dbReference>
<keyword evidence="3" id="KW-0804">Transcription</keyword>
<feature type="domain" description="HTH gntR-type" evidence="4">
    <location>
        <begin position="12"/>
        <end position="80"/>
    </location>
</feature>
<dbReference type="InterPro" id="IPR011711">
    <property type="entry name" value="GntR_C"/>
</dbReference>
<keyword evidence="6" id="KW-1185">Reference proteome</keyword>
<dbReference type="SMART" id="SM00345">
    <property type="entry name" value="HTH_GNTR"/>
    <property type="match status" value="1"/>
</dbReference>
<gene>
    <name evidence="5" type="ORF">QYB95_18840</name>
</gene>
<dbReference type="PROSITE" id="PS50949">
    <property type="entry name" value="HTH_GNTR"/>
    <property type="match status" value="1"/>
</dbReference>
<name>A0ABT8GW56_9BACL</name>
<accession>A0ABT8GW56</accession>
<dbReference type="InterPro" id="IPR036390">
    <property type="entry name" value="WH_DNA-bd_sf"/>
</dbReference>
<dbReference type="CDD" id="cd07377">
    <property type="entry name" value="WHTH_GntR"/>
    <property type="match status" value="1"/>
</dbReference>
<evidence type="ECO:0000313" key="5">
    <source>
        <dbReference type="EMBL" id="MDN4495601.1"/>
    </source>
</evidence>
<dbReference type="RefSeq" id="WP_301139910.1">
    <property type="nucleotide sequence ID" value="NZ_JAUHTQ010000026.1"/>
</dbReference>
<dbReference type="PANTHER" id="PTHR43537:SF5">
    <property type="entry name" value="UXU OPERON TRANSCRIPTIONAL REGULATOR"/>
    <property type="match status" value="1"/>
</dbReference>
<dbReference type="Proteomes" id="UP001172743">
    <property type="component" value="Unassembled WGS sequence"/>
</dbReference>
<organism evidence="5 6">
    <name type="scientific">Ureibacillus aquaedulcis</name>
    <dbReference type="NCBI Taxonomy" id="3058421"/>
    <lineage>
        <taxon>Bacteria</taxon>
        <taxon>Bacillati</taxon>
        <taxon>Bacillota</taxon>
        <taxon>Bacilli</taxon>
        <taxon>Bacillales</taxon>
        <taxon>Caryophanaceae</taxon>
        <taxon>Ureibacillus</taxon>
    </lineage>
</organism>
<evidence type="ECO:0000256" key="1">
    <source>
        <dbReference type="ARBA" id="ARBA00023015"/>
    </source>
</evidence>
<keyword evidence="1" id="KW-0805">Transcription regulation</keyword>
<dbReference type="Pfam" id="PF00392">
    <property type="entry name" value="GntR"/>
    <property type="match status" value="1"/>
</dbReference>
<dbReference type="EMBL" id="JAUHTQ010000026">
    <property type="protein sequence ID" value="MDN4495601.1"/>
    <property type="molecule type" value="Genomic_DNA"/>
</dbReference>
<dbReference type="InterPro" id="IPR036388">
    <property type="entry name" value="WH-like_DNA-bd_sf"/>
</dbReference>
<evidence type="ECO:0000259" key="4">
    <source>
        <dbReference type="PROSITE" id="PS50949"/>
    </source>
</evidence>
<dbReference type="Gene3D" id="1.20.120.530">
    <property type="entry name" value="GntR ligand-binding domain-like"/>
    <property type="match status" value="1"/>
</dbReference>